<feature type="compositionally biased region" description="Low complexity" evidence="3">
    <location>
        <begin position="273"/>
        <end position="290"/>
    </location>
</feature>
<reference evidence="5 6" key="1">
    <citation type="journal article" date="2015" name="Plant Cell">
        <title>Oil accumulation by the oleaginous diatom Fistulifera solaris as revealed by the genome and transcriptome.</title>
        <authorList>
            <person name="Tanaka T."/>
            <person name="Maeda Y."/>
            <person name="Veluchamy A."/>
            <person name="Tanaka M."/>
            <person name="Abida H."/>
            <person name="Marechal E."/>
            <person name="Bowler C."/>
            <person name="Muto M."/>
            <person name="Sunaga Y."/>
            <person name="Tanaka M."/>
            <person name="Yoshino T."/>
            <person name="Taniguchi T."/>
            <person name="Fukuda Y."/>
            <person name="Nemoto M."/>
            <person name="Matsumoto M."/>
            <person name="Wong P.S."/>
            <person name="Aburatani S."/>
            <person name="Fujibuchi W."/>
        </authorList>
    </citation>
    <scope>NUCLEOTIDE SEQUENCE [LARGE SCALE GENOMIC DNA]</scope>
    <source>
        <strain evidence="5 6">JPCC DA0580</strain>
    </source>
</reference>
<feature type="domain" description="LRRK2 ARM repeat" evidence="4">
    <location>
        <begin position="359"/>
        <end position="746"/>
    </location>
</feature>
<gene>
    <name evidence="5" type="ORF">FisN_14Hh325</name>
</gene>
<dbReference type="InterPro" id="IPR000225">
    <property type="entry name" value="Armadillo"/>
</dbReference>
<evidence type="ECO:0000256" key="2">
    <source>
        <dbReference type="PROSITE-ProRule" id="PRU00259"/>
    </source>
</evidence>
<dbReference type="SMART" id="SM00185">
    <property type="entry name" value="ARM"/>
    <property type="match status" value="7"/>
</dbReference>
<feature type="region of interest" description="Disordered" evidence="3">
    <location>
        <begin position="1"/>
        <end position="21"/>
    </location>
</feature>
<dbReference type="Gene3D" id="1.25.10.10">
    <property type="entry name" value="Leucine-rich Repeat Variant"/>
    <property type="match status" value="2"/>
</dbReference>
<evidence type="ECO:0000313" key="6">
    <source>
        <dbReference type="Proteomes" id="UP000198406"/>
    </source>
</evidence>
<dbReference type="PROSITE" id="PS50176">
    <property type="entry name" value="ARM_REPEAT"/>
    <property type="match status" value="2"/>
</dbReference>
<dbReference type="InterPro" id="IPR011989">
    <property type="entry name" value="ARM-like"/>
</dbReference>
<feature type="repeat" description="ARM" evidence="2">
    <location>
        <begin position="614"/>
        <end position="658"/>
    </location>
</feature>
<dbReference type="AlphaFoldDB" id="A0A1Z5KBH9"/>
<organism evidence="5 6">
    <name type="scientific">Fistulifera solaris</name>
    <name type="common">Oleaginous diatom</name>
    <dbReference type="NCBI Taxonomy" id="1519565"/>
    <lineage>
        <taxon>Eukaryota</taxon>
        <taxon>Sar</taxon>
        <taxon>Stramenopiles</taxon>
        <taxon>Ochrophyta</taxon>
        <taxon>Bacillariophyta</taxon>
        <taxon>Bacillariophyceae</taxon>
        <taxon>Bacillariophycidae</taxon>
        <taxon>Naviculales</taxon>
        <taxon>Naviculaceae</taxon>
        <taxon>Fistulifera</taxon>
    </lineage>
</organism>
<comment type="caution">
    <text evidence="5">The sequence shown here is derived from an EMBL/GenBank/DDBJ whole genome shotgun (WGS) entry which is preliminary data.</text>
</comment>
<keyword evidence="1" id="KW-0677">Repeat</keyword>
<sequence length="778" mass="84139">MDGFGNAFDSATGSVMSRDQLEEQRRKRGECITCGRKCFQKKLFKSIPITEHGLVLKGRCLNCHPLSSKDSASDGEDIPAVSRRATDEDLERFNLSQLNLGRSERSFGSTSRTAPAPSSFRSTQSPANRVIRQTMSGPMISPSSQSVSSHSGSSARMNGDEQSDGSFITRGPVRGVPRAFSTPVGIGAGTESSRPPHHHHLPSDLRNQIHNIQPSHSQDEIDMWMPSDLSQEQLDQIATEEALFMERQAQRVLNRGGAFVPHSPAASDGSGGRYSRSSRSLRVGSSRSIGSGISDDATSFTYAQSMLDVHVETDLEQHSESHHYDEEVPVAIHEVMSNQESDTAGVDQIENMGSDFVGILSIMRHYEGNTNVIFAGLRKLSQIHFSEEESNTLSHVGGIEVIVESMTAFASSADLQVYGCGAIWNATGIPQNQHAFVDAGAIDILLRNLEIFIENADLQEQALAALANLAALQLNVELMVERGVVRQVVNSMTKHSDDILILMKGCLVIANLSSHPSSMKRKIMDDGGGNALTIAMVMHSPSSELQEKALRGLRNLSANCDENKVEITNIGGIDATIAALQIHRDAVGVQEAGAWTLSNLAGIPGSCALIGECGGVDVLVRAMWVHADAVGVLEWCCRALFTLALQEKNSRLIVDVGGIAAIINAMQAHVDNSAVVQEMGCALLTNLAIDQTCKVRIVEEEGLDAIVLAMVLYSHQVEVQQHACEVLYELAIHENLKAMQASNVSELAQTASSNFPDQCGEICHKLLEQIETMVAHYG</sequence>
<evidence type="ECO:0000256" key="3">
    <source>
        <dbReference type="SAM" id="MobiDB-lite"/>
    </source>
</evidence>
<name>A0A1Z5KBH9_FISSO</name>
<keyword evidence="6" id="KW-1185">Reference proteome</keyword>
<dbReference type="Proteomes" id="UP000198406">
    <property type="component" value="Unassembled WGS sequence"/>
</dbReference>
<dbReference type="PANTHER" id="PTHR22895">
    <property type="entry name" value="ARMADILLO REPEAT-CONTAINING PROTEIN 6"/>
    <property type="match status" value="1"/>
</dbReference>
<dbReference type="PANTHER" id="PTHR22895:SF0">
    <property type="entry name" value="ARMADILLO REPEAT-CONTAINING PROTEIN 6"/>
    <property type="match status" value="1"/>
</dbReference>
<feature type="compositionally biased region" description="Polar residues" evidence="3">
    <location>
        <begin position="119"/>
        <end position="134"/>
    </location>
</feature>
<feature type="repeat" description="ARM" evidence="2">
    <location>
        <begin position="440"/>
        <end position="484"/>
    </location>
</feature>
<dbReference type="InterPro" id="IPR056597">
    <property type="entry name" value="ARM_LRRK2"/>
</dbReference>
<dbReference type="SUPFAM" id="SSF48371">
    <property type="entry name" value="ARM repeat"/>
    <property type="match status" value="1"/>
</dbReference>
<dbReference type="InterPro" id="IPR016024">
    <property type="entry name" value="ARM-type_fold"/>
</dbReference>
<accession>A0A1Z5KBH9</accession>
<protein>
    <recommendedName>
        <fullName evidence="4">LRRK2 ARM repeat domain-containing protein</fullName>
    </recommendedName>
</protein>
<evidence type="ECO:0000256" key="1">
    <source>
        <dbReference type="ARBA" id="ARBA00022737"/>
    </source>
</evidence>
<feature type="region of interest" description="Disordered" evidence="3">
    <location>
        <begin position="95"/>
        <end position="177"/>
    </location>
</feature>
<evidence type="ECO:0000313" key="5">
    <source>
        <dbReference type="EMBL" id="GAX23502.1"/>
    </source>
</evidence>
<evidence type="ECO:0000259" key="4">
    <source>
        <dbReference type="Pfam" id="PF23744"/>
    </source>
</evidence>
<feature type="compositionally biased region" description="Polar residues" evidence="3">
    <location>
        <begin position="95"/>
        <end position="113"/>
    </location>
</feature>
<dbReference type="EMBL" id="BDSP01000202">
    <property type="protein sequence ID" value="GAX23502.1"/>
    <property type="molecule type" value="Genomic_DNA"/>
</dbReference>
<feature type="region of interest" description="Disordered" evidence="3">
    <location>
        <begin position="260"/>
        <end position="290"/>
    </location>
</feature>
<feature type="compositionally biased region" description="Low complexity" evidence="3">
    <location>
        <begin position="135"/>
        <end position="154"/>
    </location>
</feature>
<dbReference type="Pfam" id="PF23744">
    <property type="entry name" value="ARM_LRRK2"/>
    <property type="match status" value="1"/>
</dbReference>
<dbReference type="InParanoid" id="A0A1Z5KBH9"/>
<dbReference type="OrthoDB" id="49336at2759"/>
<proteinExistence type="predicted"/>